<dbReference type="AlphaFoldDB" id="A0AAF3EFA2"/>
<organism evidence="6 7">
    <name type="scientific">Mesorhabditis belari</name>
    <dbReference type="NCBI Taxonomy" id="2138241"/>
    <lineage>
        <taxon>Eukaryota</taxon>
        <taxon>Metazoa</taxon>
        <taxon>Ecdysozoa</taxon>
        <taxon>Nematoda</taxon>
        <taxon>Chromadorea</taxon>
        <taxon>Rhabditida</taxon>
        <taxon>Rhabditina</taxon>
        <taxon>Rhabditomorpha</taxon>
        <taxon>Rhabditoidea</taxon>
        <taxon>Rhabditidae</taxon>
        <taxon>Mesorhabditinae</taxon>
        <taxon>Mesorhabditis</taxon>
    </lineage>
</organism>
<dbReference type="GO" id="GO:0005829">
    <property type="term" value="C:cytosol"/>
    <property type="evidence" value="ECO:0007669"/>
    <property type="project" value="TreeGrafter"/>
</dbReference>
<comment type="similarity">
    <text evidence="2 5">Belongs to the CGI121/TPRKB family.</text>
</comment>
<dbReference type="InterPro" id="IPR036504">
    <property type="entry name" value="CGI121/TPRKB_sf"/>
</dbReference>
<dbReference type="SUPFAM" id="SSF143870">
    <property type="entry name" value="PF0523-like"/>
    <property type="match status" value="1"/>
</dbReference>
<evidence type="ECO:0000256" key="5">
    <source>
        <dbReference type="RuleBase" id="RU004398"/>
    </source>
</evidence>
<dbReference type="Pfam" id="PF08617">
    <property type="entry name" value="CGI-121"/>
    <property type="match status" value="1"/>
</dbReference>
<evidence type="ECO:0000256" key="3">
    <source>
        <dbReference type="ARBA" id="ARBA00022694"/>
    </source>
</evidence>
<evidence type="ECO:0008006" key="8">
    <source>
        <dbReference type="Google" id="ProtNLM"/>
    </source>
</evidence>
<dbReference type="PANTHER" id="PTHR15840">
    <property type="entry name" value="CGI-121 FAMILY MEMBER"/>
    <property type="match status" value="1"/>
</dbReference>
<keyword evidence="3" id="KW-0819">tRNA processing</keyword>
<evidence type="ECO:0000313" key="6">
    <source>
        <dbReference type="Proteomes" id="UP000887575"/>
    </source>
</evidence>
<evidence type="ECO:0000256" key="2">
    <source>
        <dbReference type="ARBA" id="ARBA00005546"/>
    </source>
</evidence>
<evidence type="ECO:0000256" key="1">
    <source>
        <dbReference type="ARBA" id="ARBA00004123"/>
    </source>
</evidence>
<dbReference type="WBParaSite" id="MBELARI_LOCUS12637">
    <property type="protein sequence ID" value="MBELARI_LOCUS12637"/>
    <property type="gene ID" value="MBELARI_LOCUS12637"/>
</dbReference>
<proteinExistence type="inferred from homology"/>
<dbReference type="Gene3D" id="3.30.2380.10">
    <property type="entry name" value="CGI121/TPRKB"/>
    <property type="match status" value="1"/>
</dbReference>
<dbReference type="GO" id="GO:0005634">
    <property type="term" value="C:nucleus"/>
    <property type="evidence" value="ECO:0007669"/>
    <property type="project" value="UniProtKB-SubCell"/>
</dbReference>
<keyword evidence="4 5" id="KW-0539">Nucleus</keyword>
<dbReference type="InterPro" id="IPR013926">
    <property type="entry name" value="CGI121/TPRKB"/>
</dbReference>
<sequence>MPTQFELNYDPFDLKKTRKITISLLKDVKNGEELARKIKENPSAATILDGKHFADLFVILGGINQALSNETANCMHAKNIYTEVIYCLSPMKRIDETLKVFGVNAETKHILVICFDEEPEILSIIQATETTLEALQSLADEASIRKVYELKDIPSDCLSNAILTKISSKDTK</sequence>
<dbReference type="PANTHER" id="PTHR15840:SF10">
    <property type="entry name" value="EKC_KEOPS COMPLEX SUBUNIT TPRKB"/>
    <property type="match status" value="1"/>
</dbReference>
<evidence type="ECO:0000313" key="7">
    <source>
        <dbReference type="WBParaSite" id="MBELARI_LOCUS12637"/>
    </source>
</evidence>
<reference evidence="7" key="1">
    <citation type="submission" date="2024-02" db="UniProtKB">
        <authorList>
            <consortium name="WormBaseParasite"/>
        </authorList>
    </citation>
    <scope>IDENTIFICATION</scope>
</reference>
<accession>A0AAF3EFA2</accession>
<protein>
    <recommendedName>
        <fullName evidence="8">Kinase binding protein CGI-121</fullName>
    </recommendedName>
</protein>
<comment type="subcellular location">
    <subcellularLocation>
        <location evidence="1">Nucleus</location>
    </subcellularLocation>
</comment>
<dbReference type="GO" id="GO:0000408">
    <property type="term" value="C:EKC/KEOPS complex"/>
    <property type="evidence" value="ECO:0007669"/>
    <property type="project" value="TreeGrafter"/>
</dbReference>
<dbReference type="GO" id="GO:0002949">
    <property type="term" value="P:tRNA threonylcarbamoyladenosine modification"/>
    <property type="evidence" value="ECO:0007669"/>
    <property type="project" value="TreeGrafter"/>
</dbReference>
<evidence type="ECO:0000256" key="4">
    <source>
        <dbReference type="ARBA" id="ARBA00023242"/>
    </source>
</evidence>
<name>A0AAF3EFA2_9BILA</name>
<dbReference type="Proteomes" id="UP000887575">
    <property type="component" value="Unassembled WGS sequence"/>
</dbReference>
<keyword evidence="6" id="KW-1185">Reference proteome</keyword>